<evidence type="ECO:0000256" key="1">
    <source>
        <dbReference type="SAM" id="MobiDB-lite"/>
    </source>
</evidence>
<dbReference type="InterPro" id="IPR040807">
    <property type="entry name" value="DUF5522"/>
</dbReference>
<dbReference type="EMBL" id="JAAAJB010000106">
    <property type="protein sequence ID" value="KAG0265865.1"/>
    <property type="molecule type" value="Genomic_DNA"/>
</dbReference>
<organism evidence="2 3">
    <name type="scientific">Actinomortierella ambigua</name>
    <dbReference type="NCBI Taxonomy" id="1343610"/>
    <lineage>
        <taxon>Eukaryota</taxon>
        <taxon>Fungi</taxon>
        <taxon>Fungi incertae sedis</taxon>
        <taxon>Mucoromycota</taxon>
        <taxon>Mortierellomycotina</taxon>
        <taxon>Mortierellomycetes</taxon>
        <taxon>Mortierellales</taxon>
        <taxon>Mortierellaceae</taxon>
        <taxon>Actinomortierella</taxon>
    </lineage>
</organism>
<dbReference type="Proteomes" id="UP000807716">
    <property type="component" value="Unassembled WGS sequence"/>
</dbReference>
<keyword evidence="3" id="KW-1185">Reference proteome</keyword>
<accession>A0A9P6U922</accession>
<feature type="compositionally biased region" description="Basic and acidic residues" evidence="1">
    <location>
        <begin position="126"/>
        <end position="140"/>
    </location>
</feature>
<dbReference type="AlphaFoldDB" id="A0A9P6U922"/>
<sequence>MTASFTSTSPSLQNDQHSSSSSSNGQVTIHPKRTAASSPSATEQQPPKTPADLEKERWQEAHRIACEGNHKFYTDPKTGYSVMTELLHRDREYCCGNACRHCPYEYQNVNVSPEVKRANIERGKQARKERVAREGKRIWAEDTQQSDSD</sequence>
<dbReference type="PANTHER" id="PTHR21037:SF2">
    <property type="entry name" value="SIMILAR TO NOVEL PROTEIN"/>
    <property type="match status" value="1"/>
</dbReference>
<reference evidence="2" key="1">
    <citation type="journal article" date="2020" name="Fungal Divers.">
        <title>Resolving the Mortierellaceae phylogeny through synthesis of multi-gene phylogenetics and phylogenomics.</title>
        <authorList>
            <person name="Vandepol N."/>
            <person name="Liber J."/>
            <person name="Desiro A."/>
            <person name="Na H."/>
            <person name="Kennedy M."/>
            <person name="Barry K."/>
            <person name="Grigoriev I.V."/>
            <person name="Miller A.N."/>
            <person name="O'Donnell K."/>
            <person name="Stajich J.E."/>
            <person name="Bonito G."/>
        </authorList>
    </citation>
    <scope>NUCLEOTIDE SEQUENCE</scope>
    <source>
        <strain evidence="2">BC1065</strain>
    </source>
</reference>
<protein>
    <submittedName>
        <fullName evidence="2">Uncharacterized protein</fullName>
    </submittedName>
</protein>
<feature type="compositionally biased region" description="Polar residues" evidence="1">
    <location>
        <begin position="1"/>
        <end position="17"/>
    </location>
</feature>
<evidence type="ECO:0000313" key="2">
    <source>
        <dbReference type="EMBL" id="KAG0265865.1"/>
    </source>
</evidence>
<comment type="caution">
    <text evidence="2">The sequence shown here is derived from an EMBL/GenBank/DDBJ whole genome shotgun (WGS) entry which is preliminary data.</text>
</comment>
<dbReference type="Pfam" id="PF17653">
    <property type="entry name" value="DUF5522"/>
    <property type="match status" value="1"/>
</dbReference>
<proteinExistence type="predicted"/>
<dbReference type="PANTHER" id="PTHR21037">
    <property type="entry name" value="39S RIBOSOMAL PROTEIN L14, MITOCHONDRIAL"/>
    <property type="match status" value="1"/>
</dbReference>
<gene>
    <name evidence="2" type="ORF">DFQ27_000316</name>
</gene>
<feature type="region of interest" description="Disordered" evidence="1">
    <location>
        <begin position="1"/>
        <end position="58"/>
    </location>
</feature>
<feature type="region of interest" description="Disordered" evidence="1">
    <location>
        <begin position="126"/>
        <end position="149"/>
    </location>
</feature>
<evidence type="ECO:0000313" key="3">
    <source>
        <dbReference type="Proteomes" id="UP000807716"/>
    </source>
</evidence>
<name>A0A9P6U922_9FUNG</name>
<dbReference type="OrthoDB" id="274765at2759"/>
<feature type="compositionally biased region" description="Polar residues" evidence="1">
    <location>
        <begin position="35"/>
        <end position="46"/>
    </location>
</feature>